<keyword evidence="5" id="KW-0067">ATP-binding</keyword>
<keyword evidence="3" id="KW-0548">Nucleotidyltransferase</keyword>
<evidence type="ECO:0000256" key="5">
    <source>
        <dbReference type="ARBA" id="ARBA00022840"/>
    </source>
</evidence>
<evidence type="ECO:0000256" key="3">
    <source>
        <dbReference type="ARBA" id="ARBA00022695"/>
    </source>
</evidence>
<keyword evidence="8" id="KW-1185">Reference proteome</keyword>
<dbReference type="InterPro" id="IPR036888">
    <property type="entry name" value="DNA_integrity_DisA_N_sf"/>
</dbReference>
<evidence type="ECO:0000256" key="1">
    <source>
        <dbReference type="ARBA" id="ARBA00000877"/>
    </source>
</evidence>
<protein>
    <submittedName>
        <fullName evidence="7">Diadenylate cyclase</fullName>
    </submittedName>
</protein>
<keyword evidence="4" id="KW-0547">Nucleotide-binding</keyword>
<evidence type="ECO:0000259" key="6">
    <source>
        <dbReference type="PROSITE" id="PS51794"/>
    </source>
</evidence>
<dbReference type="GO" id="GO:0005524">
    <property type="term" value="F:ATP binding"/>
    <property type="evidence" value="ECO:0007669"/>
    <property type="project" value="UniProtKB-KW"/>
</dbReference>
<accession>A0A8E6BB33</accession>
<sequence>MSLPKQTLALLQAARDIIKSQTADAILFLTETSLDWDEVRSHLKNCRLIVTAVNEETATKLRAREDLEVIDIDPEPVPSTERMSLALLKAVSLGRIQPGAHVVVLYNGIATTEDRAEHIDSLSLIHLGEHLERLTAQDLRKLDTQIPLETLKLVIDLASEIGREGREGKPVGVIFVVGDTRKVLSLSKPINFNPFRGYSAEERDLRDRRVREQIKDIAQLDGAIIIGRDGVAVAACMLLEVSTEGIVLNKGFGSRHAAAAAISQKTHAIAVCVSQSSGTVRLFQNGEVVLHIEPLSRPHIWQPFRLETQESEDGAED</sequence>
<dbReference type="InterPro" id="IPR014499">
    <property type="entry name" value="DAC_DacZ"/>
</dbReference>
<dbReference type="Pfam" id="PF21755">
    <property type="entry name" value="DacZ_P"/>
    <property type="match status" value="1"/>
</dbReference>
<dbReference type="KEGG" id="tsph:KIH39_12030"/>
<evidence type="ECO:0000313" key="8">
    <source>
        <dbReference type="Proteomes" id="UP000676194"/>
    </source>
</evidence>
<dbReference type="RefSeq" id="WP_213499740.1">
    <property type="nucleotide sequence ID" value="NZ_CP074694.1"/>
</dbReference>
<gene>
    <name evidence="7" type="ORF">KIH39_12030</name>
</gene>
<dbReference type="Gene3D" id="3.40.1700.10">
    <property type="entry name" value="DNA integrity scanning protein, DisA, N-terminal domain"/>
    <property type="match status" value="1"/>
</dbReference>
<comment type="catalytic activity">
    <reaction evidence="1">
        <text>2 ATP = 3',3'-c-di-AMP + 2 diphosphate</text>
        <dbReference type="Rhea" id="RHEA:35655"/>
        <dbReference type="ChEBI" id="CHEBI:30616"/>
        <dbReference type="ChEBI" id="CHEBI:33019"/>
        <dbReference type="ChEBI" id="CHEBI:71500"/>
        <dbReference type="EC" id="2.7.7.85"/>
    </reaction>
</comment>
<dbReference type="InterPro" id="IPR048544">
    <property type="entry name" value="DacZ_P"/>
</dbReference>
<dbReference type="AlphaFoldDB" id="A0A8E6BB33"/>
<evidence type="ECO:0000313" key="7">
    <source>
        <dbReference type="EMBL" id="QVL34599.1"/>
    </source>
</evidence>
<dbReference type="GO" id="GO:0004016">
    <property type="term" value="F:adenylate cyclase activity"/>
    <property type="evidence" value="ECO:0007669"/>
    <property type="project" value="TreeGrafter"/>
</dbReference>
<dbReference type="Proteomes" id="UP000676194">
    <property type="component" value="Chromosome"/>
</dbReference>
<dbReference type="SUPFAM" id="SSF143597">
    <property type="entry name" value="YojJ-like"/>
    <property type="match status" value="1"/>
</dbReference>
<organism evidence="7 8">
    <name type="scientific">Telmatocola sphagniphila</name>
    <dbReference type="NCBI Taxonomy" id="1123043"/>
    <lineage>
        <taxon>Bacteria</taxon>
        <taxon>Pseudomonadati</taxon>
        <taxon>Planctomycetota</taxon>
        <taxon>Planctomycetia</taxon>
        <taxon>Gemmatales</taxon>
        <taxon>Gemmataceae</taxon>
    </lineage>
</organism>
<proteinExistence type="inferred from homology"/>
<dbReference type="GO" id="GO:0106408">
    <property type="term" value="F:diadenylate cyclase activity"/>
    <property type="evidence" value="ECO:0007669"/>
    <property type="project" value="UniProtKB-EC"/>
</dbReference>
<dbReference type="PIRSF" id="PIRSF019073">
    <property type="entry name" value="UCP019073"/>
    <property type="match status" value="1"/>
</dbReference>
<dbReference type="EMBL" id="CP074694">
    <property type="protein sequence ID" value="QVL34599.1"/>
    <property type="molecule type" value="Genomic_DNA"/>
</dbReference>
<dbReference type="Pfam" id="PF02457">
    <property type="entry name" value="DAC"/>
    <property type="match status" value="1"/>
</dbReference>
<dbReference type="PANTHER" id="PTHR34185">
    <property type="entry name" value="DIADENYLATE CYCLASE"/>
    <property type="match status" value="1"/>
</dbReference>
<dbReference type="InterPro" id="IPR050338">
    <property type="entry name" value="DisA"/>
</dbReference>
<dbReference type="HAMAP" id="MF_00840">
    <property type="entry name" value="DacZ"/>
    <property type="match status" value="1"/>
</dbReference>
<dbReference type="InterPro" id="IPR003390">
    <property type="entry name" value="DNA_integrity_scan_DisA_N"/>
</dbReference>
<reference evidence="7" key="1">
    <citation type="submission" date="2021-05" db="EMBL/GenBank/DDBJ databases">
        <title>Complete genome sequence of the cellulolytic planctomycete Telmatocola sphagniphila SP2T and characterization of the first cellulase from planctomycetes.</title>
        <authorList>
            <person name="Rakitin A.L."/>
            <person name="Beletsky A.V."/>
            <person name="Naumoff D.G."/>
            <person name="Kulichevskaya I.S."/>
            <person name="Mardanov A.V."/>
            <person name="Ravin N.V."/>
            <person name="Dedysh S.N."/>
        </authorList>
    </citation>
    <scope>NUCLEOTIDE SEQUENCE</scope>
    <source>
        <strain evidence="7">SP2T</strain>
    </source>
</reference>
<evidence type="ECO:0000256" key="4">
    <source>
        <dbReference type="ARBA" id="ARBA00022741"/>
    </source>
</evidence>
<feature type="domain" description="DAC" evidence="6">
    <location>
        <begin position="136"/>
        <end position="294"/>
    </location>
</feature>
<evidence type="ECO:0000256" key="2">
    <source>
        <dbReference type="ARBA" id="ARBA00022679"/>
    </source>
</evidence>
<keyword evidence="2" id="KW-0808">Transferase</keyword>
<dbReference type="PANTHER" id="PTHR34185:SF1">
    <property type="entry name" value="DIADENYLATE CYCLASE"/>
    <property type="match status" value="1"/>
</dbReference>
<name>A0A8E6BB33_9BACT</name>
<dbReference type="PROSITE" id="PS51794">
    <property type="entry name" value="DAC"/>
    <property type="match status" value="1"/>
</dbReference>